<feature type="region of interest" description="Disordered" evidence="1">
    <location>
        <begin position="60"/>
        <end position="80"/>
    </location>
</feature>
<evidence type="ECO:0000256" key="1">
    <source>
        <dbReference type="SAM" id="MobiDB-lite"/>
    </source>
</evidence>
<feature type="domain" description="HNH/Endo VII superfamily nuclease toxins" evidence="2">
    <location>
        <begin position="11"/>
        <end position="80"/>
    </location>
</feature>
<reference evidence="3 5" key="1">
    <citation type="journal article" date="2019" name="Int. J. Syst. Evol. Microbiol.">
        <title>Streptomyces cadmiisoli sp. nov., a novel actinomycete isolated from cadmium-contaminated soil.</title>
        <authorList>
            <person name="Li K."/>
            <person name="Tang X."/>
            <person name="Zhao J."/>
            <person name="Guo Y."/>
            <person name="Tang Y."/>
            <person name="Gao J."/>
        </authorList>
    </citation>
    <scope>NUCLEOTIDE SEQUENCE [LARGE SCALE GENOMIC DNA]</scope>
    <source>
        <strain evidence="3 5">ZFG47</strain>
    </source>
</reference>
<protein>
    <submittedName>
        <fullName evidence="3">Type IV secretion protein Rhs</fullName>
    </submittedName>
</protein>
<gene>
    <name evidence="3" type="ORF">DN051_00615</name>
    <name evidence="4" type="ORF">DN051_40195</name>
</gene>
<evidence type="ECO:0000313" key="3">
    <source>
        <dbReference type="EMBL" id="AWW35381.1"/>
    </source>
</evidence>
<evidence type="ECO:0000313" key="4">
    <source>
        <dbReference type="EMBL" id="AWW42058.1"/>
    </source>
</evidence>
<dbReference type="KEGG" id="scad:DN051_00615"/>
<proteinExistence type="predicted"/>
<dbReference type="InterPro" id="IPR028048">
    <property type="entry name" value="Tox-HNH-EHHH"/>
</dbReference>
<sequence>MVPMTNRKGENILNPDGTRVMTREYVFTRGGGDRVIIQDHSYGHYYGEGGVGDQGAHFNVRPYSNPRTGKVPGTAQHYEY</sequence>
<evidence type="ECO:0000259" key="2">
    <source>
        <dbReference type="Pfam" id="PF15657"/>
    </source>
</evidence>
<evidence type="ECO:0000313" key="5">
    <source>
        <dbReference type="Proteomes" id="UP000249616"/>
    </source>
</evidence>
<dbReference type="Proteomes" id="UP000249616">
    <property type="component" value="Chromosome"/>
</dbReference>
<organism evidence="3 5">
    <name type="scientific">Streptomyces cadmiisoli</name>
    <dbReference type="NCBI Taxonomy" id="2184053"/>
    <lineage>
        <taxon>Bacteria</taxon>
        <taxon>Bacillati</taxon>
        <taxon>Actinomycetota</taxon>
        <taxon>Actinomycetes</taxon>
        <taxon>Kitasatosporales</taxon>
        <taxon>Streptomycetaceae</taxon>
        <taxon>Streptomyces</taxon>
        <taxon>Streptomyces aurantiacus group</taxon>
    </lineage>
</organism>
<dbReference type="Pfam" id="PF15657">
    <property type="entry name" value="Tox-HNH-EHHH"/>
    <property type="match status" value="1"/>
</dbReference>
<dbReference type="EMBL" id="CP030073">
    <property type="protein sequence ID" value="AWW35381.1"/>
    <property type="molecule type" value="Genomic_DNA"/>
</dbReference>
<name>A0A2Z4IQF3_9ACTN</name>
<dbReference type="AlphaFoldDB" id="A0A2Z4IQF3"/>
<accession>A0A2Z4IQF3</accession>
<dbReference type="KEGG" id="scad:DN051_40195"/>
<dbReference type="EMBL" id="CP030073">
    <property type="protein sequence ID" value="AWW42058.1"/>
    <property type="molecule type" value="Genomic_DNA"/>
</dbReference>
<keyword evidence="5" id="KW-1185">Reference proteome</keyword>